<proteinExistence type="predicted"/>
<accession>A0A8S3BNW7</accession>
<comment type="caution">
    <text evidence="1">The sequence shown here is derived from an EMBL/GenBank/DDBJ whole genome shotgun (WGS) entry which is preliminary data.</text>
</comment>
<gene>
    <name evidence="1" type="ORF">BYL167_LOCUS50121</name>
    <name evidence="2" type="ORF">GIL414_LOCUS58488</name>
</gene>
<dbReference type="EMBL" id="CAJOBJ010216438">
    <property type="protein sequence ID" value="CAF5023115.1"/>
    <property type="molecule type" value="Genomic_DNA"/>
</dbReference>
<reference evidence="1" key="1">
    <citation type="submission" date="2021-02" db="EMBL/GenBank/DDBJ databases">
        <authorList>
            <person name="Nowell W R."/>
        </authorList>
    </citation>
    <scope>NUCLEOTIDE SEQUENCE</scope>
</reference>
<feature type="non-terminal residue" evidence="1">
    <location>
        <position position="1"/>
    </location>
</feature>
<sequence>RLTRQNKPVGYDRMVDDLLDLSLIGMPCHGHVD</sequence>
<dbReference type="Proteomes" id="UP000681720">
    <property type="component" value="Unassembled WGS sequence"/>
</dbReference>
<dbReference type="EMBL" id="CAJOBH010151840">
    <property type="protein sequence ID" value="CAF4848860.1"/>
    <property type="molecule type" value="Genomic_DNA"/>
</dbReference>
<dbReference type="AlphaFoldDB" id="A0A8S3BNW7"/>
<protein>
    <submittedName>
        <fullName evidence="1">Uncharacterized protein</fullName>
    </submittedName>
</protein>
<evidence type="ECO:0000313" key="2">
    <source>
        <dbReference type="EMBL" id="CAF5023115.1"/>
    </source>
</evidence>
<name>A0A8S3BNW7_9BILA</name>
<evidence type="ECO:0000313" key="1">
    <source>
        <dbReference type="EMBL" id="CAF4848860.1"/>
    </source>
</evidence>
<dbReference type="Proteomes" id="UP000681967">
    <property type="component" value="Unassembled WGS sequence"/>
</dbReference>
<organism evidence="1 3">
    <name type="scientific">Rotaria magnacalcarata</name>
    <dbReference type="NCBI Taxonomy" id="392030"/>
    <lineage>
        <taxon>Eukaryota</taxon>
        <taxon>Metazoa</taxon>
        <taxon>Spiralia</taxon>
        <taxon>Gnathifera</taxon>
        <taxon>Rotifera</taxon>
        <taxon>Eurotatoria</taxon>
        <taxon>Bdelloidea</taxon>
        <taxon>Philodinida</taxon>
        <taxon>Philodinidae</taxon>
        <taxon>Rotaria</taxon>
    </lineage>
</organism>
<evidence type="ECO:0000313" key="3">
    <source>
        <dbReference type="Proteomes" id="UP000681967"/>
    </source>
</evidence>